<dbReference type="Gene3D" id="3.30.160.40">
    <property type="entry name" value="Porphobilinogen deaminase, C-terminal domain"/>
    <property type="match status" value="1"/>
</dbReference>
<dbReference type="Pfam" id="PF03900">
    <property type="entry name" value="Porphobil_deamC"/>
    <property type="match status" value="1"/>
</dbReference>
<comment type="cofactor">
    <cofactor evidence="8">
        <name>dipyrromethane</name>
        <dbReference type="ChEBI" id="CHEBI:60342"/>
    </cofactor>
    <text evidence="8">Binds 1 dipyrromethane group covalently.</text>
</comment>
<evidence type="ECO:0000256" key="2">
    <source>
        <dbReference type="ARBA" id="ARBA00004735"/>
    </source>
</evidence>
<dbReference type="SUPFAM" id="SSF54782">
    <property type="entry name" value="Porphobilinogen deaminase (hydroxymethylbilane synthase), C-terminal domain"/>
    <property type="match status" value="1"/>
</dbReference>
<dbReference type="InterPro" id="IPR000860">
    <property type="entry name" value="HemC"/>
</dbReference>
<dbReference type="NCBIfam" id="TIGR00212">
    <property type="entry name" value="hemC"/>
    <property type="match status" value="1"/>
</dbReference>
<dbReference type="PIRSF" id="PIRSF001438">
    <property type="entry name" value="4pyrrol_synth_OHMeBilane_synth"/>
    <property type="match status" value="1"/>
</dbReference>
<dbReference type="InterPro" id="IPR036803">
    <property type="entry name" value="Porphobilinogen_deaminase_C_sf"/>
</dbReference>
<dbReference type="InterPro" id="IPR022417">
    <property type="entry name" value="Porphobilin_deaminase_N"/>
</dbReference>
<dbReference type="FunFam" id="3.40.190.10:FF:000005">
    <property type="entry name" value="Porphobilinogen deaminase"/>
    <property type="match status" value="1"/>
</dbReference>
<dbReference type="AlphaFoldDB" id="A0A498RCR0"/>
<organism evidence="11 12">
    <name type="scientific">Lucifera butyrica</name>
    <dbReference type="NCBI Taxonomy" id="1351585"/>
    <lineage>
        <taxon>Bacteria</taxon>
        <taxon>Bacillati</taxon>
        <taxon>Bacillota</taxon>
        <taxon>Negativicutes</taxon>
        <taxon>Veillonellales</taxon>
        <taxon>Veillonellaceae</taxon>
        <taxon>Lucifera</taxon>
    </lineage>
</organism>
<dbReference type="PANTHER" id="PTHR11557:SF0">
    <property type="entry name" value="PORPHOBILINOGEN DEAMINASE"/>
    <property type="match status" value="1"/>
</dbReference>
<evidence type="ECO:0000259" key="10">
    <source>
        <dbReference type="Pfam" id="PF03900"/>
    </source>
</evidence>
<protein>
    <recommendedName>
        <fullName evidence="8">Porphobilinogen deaminase</fullName>
        <shortName evidence="8">PBG</shortName>
        <ecNumber evidence="8">2.5.1.61</ecNumber>
    </recommendedName>
    <alternativeName>
        <fullName evidence="8">Hydroxymethylbilane synthase</fullName>
        <shortName evidence="8">HMBS</shortName>
    </alternativeName>
    <alternativeName>
        <fullName evidence="8">Pre-uroporphyrinogen synthase</fullName>
    </alternativeName>
</protein>
<dbReference type="SUPFAM" id="SSF53850">
    <property type="entry name" value="Periplasmic binding protein-like II"/>
    <property type="match status" value="1"/>
</dbReference>
<evidence type="ECO:0000256" key="4">
    <source>
        <dbReference type="ARBA" id="ARBA00011245"/>
    </source>
</evidence>
<evidence type="ECO:0000256" key="7">
    <source>
        <dbReference type="ARBA" id="ARBA00048169"/>
    </source>
</evidence>
<dbReference type="InterPro" id="IPR022418">
    <property type="entry name" value="Porphobilinogen_deaminase_C"/>
</dbReference>
<accession>A0A498RCR0</accession>
<dbReference type="FunFam" id="3.40.190.10:FF:000004">
    <property type="entry name" value="Porphobilinogen deaminase"/>
    <property type="match status" value="1"/>
</dbReference>
<comment type="similarity">
    <text evidence="3 8">Belongs to the HMBS family.</text>
</comment>
<dbReference type="Proteomes" id="UP000277811">
    <property type="component" value="Unassembled WGS sequence"/>
</dbReference>
<dbReference type="PANTHER" id="PTHR11557">
    <property type="entry name" value="PORPHOBILINOGEN DEAMINASE"/>
    <property type="match status" value="1"/>
</dbReference>
<feature type="domain" description="Porphobilinogen deaminase N-terminal" evidence="9">
    <location>
        <begin position="5"/>
        <end position="212"/>
    </location>
</feature>
<feature type="modified residue" description="S-(dipyrrolylmethanemethyl)cysteine" evidence="8">
    <location>
        <position position="241"/>
    </location>
</feature>
<dbReference type="GO" id="GO:0005737">
    <property type="term" value="C:cytoplasm"/>
    <property type="evidence" value="ECO:0007669"/>
    <property type="project" value="UniProtKB-UniRule"/>
</dbReference>
<gene>
    <name evidence="8" type="primary">hemC</name>
    <name evidence="11" type="ORF">LUCI_4116</name>
</gene>
<dbReference type="CDD" id="cd13646">
    <property type="entry name" value="PBP2_EcHMBS_like"/>
    <property type="match status" value="1"/>
</dbReference>
<dbReference type="EC" id="2.5.1.61" evidence="8"/>
<dbReference type="GO" id="GO:0006782">
    <property type="term" value="P:protoporphyrinogen IX biosynthetic process"/>
    <property type="evidence" value="ECO:0007669"/>
    <property type="project" value="UniProtKB-UniRule"/>
</dbReference>
<keyword evidence="12" id="KW-1185">Reference proteome</keyword>
<feature type="domain" description="Porphobilinogen deaminase C-terminal" evidence="10">
    <location>
        <begin position="226"/>
        <end position="294"/>
    </location>
</feature>
<sequence length="308" mass="33386">MRKKLVVGTRGSKLALWQANHIASRLRAEYPGMEVELKHIVTTGDKIRDVPLAKIGGKGLFTKELERAMLAGDIDLAVHSLKDMPTELPPGLVLAAVTERENPLDALISPRYGTIDNLPHGAQVGTSSLRRRAQLLHYRPDLRLHDLRGNIDTRLNKLAAGELDAVVLAVAGLRRLGWEDKITHQLPVSICVPAVGQGALALEARSDDRQVLDILTALNHRPTYRAAVAERAYLAVVEGGCQVPVGVYGLIQNENLILEAVILSPDGSRVVRDLLEGSAQQAAALGERLARNMLAAGGRDILREGKIL</sequence>
<comment type="subunit">
    <text evidence="4 8">Monomer.</text>
</comment>
<comment type="pathway">
    <text evidence="2">Porphyrin-containing compound metabolism; protoporphyrin-IX biosynthesis; coproporphyrinogen-III from 5-aminolevulinate: step 2/4.</text>
</comment>
<evidence type="ECO:0000256" key="5">
    <source>
        <dbReference type="ARBA" id="ARBA00022679"/>
    </source>
</evidence>
<evidence type="ECO:0000256" key="3">
    <source>
        <dbReference type="ARBA" id="ARBA00005638"/>
    </source>
</evidence>
<dbReference type="HAMAP" id="MF_00260">
    <property type="entry name" value="Porphobil_deam"/>
    <property type="match status" value="1"/>
</dbReference>
<dbReference type="EMBL" id="UPPP01000098">
    <property type="protein sequence ID" value="VBB08835.1"/>
    <property type="molecule type" value="Genomic_DNA"/>
</dbReference>
<dbReference type="Gene3D" id="3.40.190.10">
    <property type="entry name" value="Periplasmic binding protein-like II"/>
    <property type="match status" value="2"/>
</dbReference>
<evidence type="ECO:0000313" key="12">
    <source>
        <dbReference type="Proteomes" id="UP000277811"/>
    </source>
</evidence>
<comment type="miscellaneous">
    <text evidence="8">The porphobilinogen subunits are added to the dipyrromethane group.</text>
</comment>
<comment type="function">
    <text evidence="1 8">Tetrapolymerization of the monopyrrole PBG into the hydroxymethylbilane pre-uroporphyrinogen in several discrete steps.</text>
</comment>
<keyword evidence="6 8" id="KW-0627">Porphyrin biosynthesis</keyword>
<reference evidence="11 12" key="1">
    <citation type="submission" date="2018-06" db="EMBL/GenBank/DDBJ databases">
        <authorList>
            <person name="Strepis N."/>
        </authorList>
    </citation>
    <scope>NUCLEOTIDE SEQUENCE [LARGE SCALE GENOMIC DNA]</scope>
    <source>
        <strain evidence="11">LUCI</strain>
    </source>
</reference>
<evidence type="ECO:0000256" key="6">
    <source>
        <dbReference type="ARBA" id="ARBA00023244"/>
    </source>
</evidence>
<dbReference type="RefSeq" id="WP_122629681.1">
    <property type="nucleotide sequence ID" value="NZ_UPPP01000098.1"/>
</dbReference>
<dbReference type="PRINTS" id="PR00151">
    <property type="entry name" value="PORPHBDMNASE"/>
</dbReference>
<evidence type="ECO:0000256" key="1">
    <source>
        <dbReference type="ARBA" id="ARBA00002869"/>
    </source>
</evidence>
<evidence type="ECO:0000259" key="9">
    <source>
        <dbReference type="Pfam" id="PF01379"/>
    </source>
</evidence>
<evidence type="ECO:0000313" key="11">
    <source>
        <dbReference type="EMBL" id="VBB08835.1"/>
    </source>
</evidence>
<evidence type="ECO:0000256" key="8">
    <source>
        <dbReference type="HAMAP-Rule" id="MF_00260"/>
    </source>
</evidence>
<keyword evidence="5 8" id="KW-0808">Transferase</keyword>
<comment type="catalytic activity">
    <reaction evidence="7 8">
        <text>4 porphobilinogen + H2O = hydroxymethylbilane + 4 NH4(+)</text>
        <dbReference type="Rhea" id="RHEA:13185"/>
        <dbReference type="ChEBI" id="CHEBI:15377"/>
        <dbReference type="ChEBI" id="CHEBI:28938"/>
        <dbReference type="ChEBI" id="CHEBI:57845"/>
        <dbReference type="ChEBI" id="CHEBI:58126"/>
        <dbReference type="EC" id="2.5.1.61"/>
    </reaction>
</comment>
<dbReference type="GO" id="GO:0004418">
    <property type="term" value="F:hydroxymethylbilane synthase activity"/>
    <property type="evidence" value="ECO:0007669"/>
    <property type="project" value="UniProtKB-UniRule"/>
</dbReference>
<dbReference type="OrthoDB" id="9810298at2"/>
<dbReference type="Pfam" id="PF01379">
    <property type="entry name" value="Porphobil_deam"/>
    <property type="match status" value="1"/>
</dbReference>
<proteinExistence type="inferred from homology"/>
<name>A0A498RCR0_9FIRM</name>